<dbReference type="EMBL" id="KZ613939">
    <property type="protein sequence ID" value="PMD46302.1"/>
    <property type="molecule type" value="Genomic_DNA"/>
</dbReference>
<evidence type="ECO:0000313" key="2">
    <source>
        <dbReference type="EMBL" id="PMD46302.1"/>
    </source>
</evidence>
<dbReference type="OrthoDB" id="3573506at2759"/>
<evidence type="ECO:0000256" key="1">
    <source>
        <dbReference type="SAM" id="MobiDB-lite"/>
    </source>
</evidence>
<organism evidence="2 3">
    <name type="scientific">Hyaloscypha variabilis (strain UAMH 11265 / GT02V1 / F)</name>
    <name type="common">Meliniomyces variabilis</name>
    <dbReference type="NCBI Taxonomy" id="1149755"/>
    <lineage>
        <taxon>Eukaryota</taxon>
        <taxon>Fungi</taxon>
        <taxon>Dikarya</taxon>
        <taxon>Ascomycota</taxon>
        <taxon>Pezizomycotina</taxon>
        <taxon>Leotiomycetes</taxon>
        <taxon>Helotiales</taxon>
        <taxon>Hyaloscyphaceae</taxon>
        <taxon>Hyaloscypha</taxon>
        <taxon>Hyaloscypha variabilis</taxon>
    </lineage>
</organism>
<sequence length="232" mass="26150">MCTQTLMIFARCPCRKTRISTCPNMQDQEYRAWRHFDPIPDHRGCKSLETFEDFSEGCCEMAPEGTCPYNGRRTFDTPQVPQVGEEKLGIFPGENSARGWKSRAKKEVEVQNNLWRTVSEPRKVHRQPFGKLGGHIRSASLSSSGEKDSSSVHPAGPSFLRQAKTSISTLQKNCNPLHDLPLRNSLKTGLESLHKIHNPLDVCRPLGSNEDIEPYLMLLQPAAESRGSEMQR</sequence>
<accession>A0A2J6S6A9</accession>
<evidence type="ECO:0000313" key="3">
    <source>
        <dbReference type="Proteomes" id="UP000235786"/>
    </source>
</evidence>
<protein>
    <submittedName>
        <fullName evidence="2">Uncharacterized protein</fullName>
    </submittedName>
</protein>
<reference evidence="2 3" key="1">
    <citation type="submission" date="2016-04" db="EMBL/GenBank/DDBJ databases">
        <title>A degradative enzymes factory behind the ericoid mycorrhizal symbiosis.</title>
        <authorList>
            <consortium name="DOE Joint Genome Institute"/>
            <person name="Martino E."/>
            <person name="Morin E."/>
            <person name="Grelet G."/>
            <person name="Kuo A."/>
            <person name="Kohler A."/>
            <person name="Daghino S."/>
            <person name="Barry K."/>
            <person name="Choi C."/>
            <person name="Cichocki N."/>
            <person name="Clum A."/>
            <person name="Copeland A."/>
            <person name="Hainaut M."/>
            <person name="Haridas S."/>
            <person name="Labutti K."/>
            <person name="Lindquist E."/>
            <person name="Lipzen A."/>
            <person name="Khouja H.-R."/>
            <person name="Murat C."/>
            <person name="Ohm R."/>
            <person name="Olson A."/>
            <person name="Spatafora J."/>
            <person name="Veneault-Fourrey C."/>
            <person name="Henrissat B."/>
            <person name="Grigoriev I."/>
            <person name="Martin F."/>
            <person name="Perotto S."/>
        </authorList>
    </citation>
    <scope>NUCLEOTIDE SEQUENCE [LARGE SCALE GENOMIC DNA]</scope>
    <source>
        <strain evidence="2 3">F</strain>
    </source>
</reference>
<dbReference type="Proteomes" id="UP000235786">
    <property type="component" value="Unassembled WGS sequence"/>
</dbReference>
<feature type="region of interest" description="Disordered" evidence="1">
    <location>
        <begin position="126"/>
        <end position="157"/>
    </location>
</feature>
<proteinExistence type="predicted"/>
<keyword evidence="3" id="KW-1185">Reference proteome</keyword>
<dbReference type="AlphaFoldDB" id="A0A2J6S6A9"/>
<name>A0A2J6S6A9_HYAVF</name>
<gene>
    <name evidence="2" type="ORF">L207DRAFT_612842</name>
</gene>